<keyword evidence="5 6" id="KW-0472">Membrane</keyword>
<feature type="transmembrane region" description="Helical" evidence="6">
    <location>
        <begin position="132"/>
        <end position="153"/>
    </location>
</feature>
<dbReference type="PANTHER" id="PTHR42709">
    <property type="entry name" value="ALKALINE PHOSPHATASE LIKE PROTEIN"/>
    <property type="match status" value="1"/>
</dbReference>
<sequence length="188" mass="20730">MLVQDVSYFGIFITMALESALVPIPSEVVMPFAGFLSWEGKMNLLFAIAMGTAGNLAGSLALYALGSGPGFSIIKKYGRYLLIDDRDIERAQNLFFKYGGTIVFAGRMMPAIRTVISLPAGIAKMNLWKFTAFTLLGSLPWNALLAYLGWLLGENWSLIEKYAKFLDYISVSALILLIAGYIIYKKNS</sequence>
<dbReference type="AlphaFoldDB" id="A0A7J3SNV0"/>
<organism evidence="8">
    <name type="scientific">Fervidicoccus fontis</name>
    <dbReference type="NCBI Taxonomy" id="683846"/>
    <lineage>
        <taxon>Archaea</taxon>
        <taxon>Thermoproteota</taxon>
        <taxon>Thermoprotei</taxon>
        <taxon>Fervidicoccales</taxon>
        <taxon>Fervidicoccaceae</taxon>
        <taxon>Fervidicoccus</taxon>
    </lineage>
</organism>
<dbReference type="GO" id="GO:0005886">
    <property type="term" value="C:plasma membrane"/>
    <property type="evidence" value="ECO:0007669"/>
    <property type="project" value="UniProtKB-SubCell"/>
</dbReference>
<keyword evidence="2" id="KW-1003">Cell membrane</keyword>
<feature type="transmembrane region" description="Helical" evidence="6">
    <location>
        <begin position="7"/>
        <end position="24"/>
    </location>
</feature>
<evidence type="ECO:0000256" key="3">
    <source>
        <dbReference type="ARBA" id="ARBA00022692"/>
    </source>
</evidence>
<evidence type="ECO:0000256" key="6">
    <source>
        <dbReference type="SAM" id="Phobius"/>
    </source>
</evidence>
<evidence type="ECO:0000256" key="5">
    <source>
        <dbReference type="ARBA" id="ARBA00023136"/>
    </source>
</evidence>
<protein>
    <submittedName>
        <fullName evidence="8">DedA family protein</fullName>
    </submittedName>
</protein>
<dbReference type="EMBL" id="DTLS01000147">
    <property type="protein sequence ID" value="HGZ60559.1"/>
    <property type="molecule type" value="Genomic_DNA"/>
</dbReference>
<keyword evidence="4 6" id="KW-1133">Transmembrane helix</keyword>
<keyword evidence="3 6" id="KW-0812">Transmembrane</keyword>
<dbReference type="InterPro" id="IPR032816">
    <property type="entry name" value="VTT_dom"/>
</dbReference>
<dbReference type="PANTHER" id="PTHR42709:SF6">
    <property type="entry name" value="UNDECAPRENYL PHOSPHATE TRANSPORTER A"/>
    <property type="match status" value="1"/>
</dbReference>
<evidence type="ECO:0000313" key="8">
    <source>
        <dbReference type="EMBL" id="HGZ60559.1"/>
    </source>
</evidence>
<feature type="transmembrane region" description="Helical" evidence="6">
    <location>
        <begin position="165"/>
        <end position="184"/>
    </location>
</feature>
<gene>
    <name evidence="8" type="ORF">ENW83_05095</name>
</gene>
<comment type="subcellular location">
    <subcellularLocation>
        <location evidence="1">Cell membrane</location>
        <topology evidence="1">Multi-pass membrane protein</topology>
    </subcellularLocation>
</comment>
<evidence type="ECO:0000259" key="7">
    <source>
        <dbReference type="Pfam" id="PF09335"/>
    </source>
</evidence>
<dbReference type="Pfam" id="PF09335">
    <property type="entry name" value="VTT_dom"/>
    <property type="match status" value="1"/>
</dbReference>
<name>A0A7J3SNV0_9CREN</name>
<evidence type="ECO:0000256" key="1">
    <source>
        <dbReference type="ARBA" id="ARBA00004651"/>
    </source>
</evidence>
<feature type="domain" description="VTT" evidence="7">
    <location>
        <begin position="24"/>
        <end position="150"/>
    </location>
</feature>
<evidence type="ECO:0000256" key="2">
    <source>
        <dbReference type="ARBA" id="ARBA00022475"/>
    </source>
</evidence>
<proteinExistence type="predicted"/>
<feature type="transmembrane region" description="Helical" evidence="6">
    <location>
        <begin position="44"/>
        <end position="66"/>
    </location>
</feature>
<dbReference type="InterPro" id="IPR051311">
    <property type="entry name" value="DedA_domain"/>
</dbReference>
<evidence type="ECO:0000256" key="4">
    <source>
        <dbReference type="ARBA" id="ARBA00022989"/>
    </source>
</evidence>
<accession>A0A7J3SNV0</accession>
<reference evidence="8" key="1">
    <citation type="journal article" date="2020" name="mSystems">
        <title>Genome- and Community-Level Interaction Insights into Carbon Utilization and Element Cycling Functions of Hydrothermarchaeota in Hydrothermal Sediment.</title>
        <authorList>
            <person name="Zhou Z."/>
            <person name="Liu Y."/>
            <person name="Xu W."/>
            <person name="Pan J."/>
            <person name="Luo Z.H."/>
            <person name="Li M."/>
        </authorList>
    </citation>
    <scope>NUCLEOTIDE SEQUENCE [LARGE SCALE GENOMIC DNA]</scope>
    <source>
        <strain evidence="8">SpSt-885</strain>
    </source>
</reference>
<comment type="caution">
    <text evidence="8">The sequence shown here is derived from an EMBL/GenBank/DDBJ whole genome shotgun (WGS) entry which is preliminary data.</text>
</comment>